<proteinExistence type="predicted"/>
<organism evidence="1 2">
    <name type="scientific">Exophiala spinifera</name>
    <dbReference type="NCBI Taxonomy" id="91928"/>
    <lineage>
        <taxon>Eukaryota</taxon>
        <taxon>Fungi</taxon>
        <taxon>Dikarya</taxon>
        <taxon>Ascomycota</taxon>
        <taxon>Pezizomycotina</taxon>
        <taxon>Eurotiomycetes</taxon>
        <taxon>Chaetothyriomycetidae</taxon>
        <taxon>Chaetothyriales</taxon>
        <taxon>Herpotrichiellaceae</taxon>
        <taxon>Exophiala</taxon>
    </lineage>
</organism>
<gene>
    <name evidence="1" type="ORF">PV08_02387</name>
</gene>
<accession>A0A0D2BHL3</accession>
<name>A0A0D2BHL3_9EURO</name>
<dbReference type="HOGENOM" id="CLU_039850_0_0_1"/>
<dbReference type="RefSeq" id="XP_016238316.1">
    <property type="nucleotide sequence ID" value="XM_016376746.1"/>
</dbReference>
<keyword evidence="2" id="KW-1185">Reference proteome</keyword>
<evidence type="ECO:0000313" key="2">
    <source>
        <dbReference type="Proteomes" id="UP000053328"/>
    </source>
</evidence>
<sequence length="516" mass="57011">MSMSMSTPATPSHKMVGELFLVSPMSVVGSGGVSGRKRKITPVAERASPKRIAVITSPGAVSPAVNTMERPSPNPLAWPIQSERASIEYRSSLGEAIPNPLYKPEQASPPPRHIVLPFDLRVDEKALSDPDKRALLSSIFPHTTTLTFDGNFIAIHVDTLPPKPWPLSVAGVPLYLYQERGRIPMPEARPAWESKVRIGQDQNGRNMKDWTPLFNIIKDHCRDIGVSITEVIYFPDSVYIVLEHRDTDYKILPRLAGGIMCFYMFEDQMGRPSTPQARRLHDPAPGDPDVSKYDALQPGLRVSSAYLPDKPDKFLGTTTGVLVKDQVGNKFMTVAAHGFPPECGTSVYHALPSTGRDIGELIMEVTHTDIALVKLQDEETFSNTTFQNDLTPEPVQLKKFVRCEEYQRQSIIHLDSPDTGFIDGQYMAPSYKAIPVDEGLPKLKWVSTTWYYMGEDSGTNLPAGMCGSAIWDEDGNVLGFFKYAPLNGAMVNWCNGVAADELINRGYTLVDANDTA</sequence>
<dbReference type="VEuPathDB" id="FungiDB:PV08_02387"/>
<dbReference type="GeneID" id="27329470"/>
<dbReference type="OrthoDB" id="4155294at2759"/>
<evidence type="ECO:0000313" key="1">
    <source>
        <dbReference type="EMBL" id="KIW18100.1"/>
    </source>
</evidence>
<protein>
    <submittedName>
        <fullName evidence="1">Uncharacterized protein</fullName>
    </submittedName>
</protein>
<dbReference type="EMBL" id="KN847493">
    <property type="protein sequence ID" value="KIW18100.1"/>
    <property type="molecule type" value="Genomic_DNA"/>
</dbReference>
<dbReference type="STRING" id="91928.A0A0D2BHL3"/>
<dbReference type="Proteomes" id="UP000053328">
    <property type="component" value="Unassembled WGS sequence"/>
</dbReference>
<dbReference type="AlphaFoldDB" id="A0A0D2BHL3"/>
<reference evidence="1 2" key="1">
    <citation type="submission" date="2015-01" db="EMBL/GenBank/DDBJ databases">
        <title>The Genome Sequence of Exophiala spinifera CBS89968.</title>
        <authorList>
            <consortium name="The Broad Institute Genomics Platform"/>
            <person name="Cuomo C."/>
            <person name="de Hoog S."/>
            <person name="Gorbushina A."/>
            <person name="Stielow B."/>
            <person name="Teixiera M."/>
            <person name="Abouelleil A."/>
            <person name="Chapman S.B."/>
            <person name="Priest M."/>
            <person name="Young S.K."/>
            <person name="Wortman J."/>
            <person name="Nusbaum C."/>
            <person name="Birren B."/>
        </authorList>
    </citation>
    <scope>NUCLEOTIDE SEQUENCE [LARGE SCALE GENOMIC DNA]</scope>
    <source>
        <strain evidence="1 2">CBS 89968</strain>
    </source>
</reference>